<evidence type="ECO:0000256" key="1">
    <source>
        <dbReference type="SAM" id="MobiDB-lite"/>
    </source>
</evidence>
<accession>A0A6J6E2Q6</accession>
<feature type="compositionally biased region" description="Basic residues" evidence="1">
    <location>
        <begin position="27"/>
        <end position="42"/>
    </location>
</feature>
<dbReference type="EMBL" id="CAEZSR010000091">
    <property type="protein sequence ID" value="CAB4570076.1"/>
    <property type="molecule type" value="Genomic_DNA"/>
</dbReference>
<organism evidence="2">
    <name type="scientific">freshwater metagenome</name>
    <dbReference type="NCBI Taxonomy" id="449393"/>
    <lineage>
        <taxon>unclassified sequences</taxon>
        <taxon>metagenomes</taxon>
        <taxon>ecological metagenomes</taxon>
    </lineage>
</organism>
<dbReference type="AlphaFoldDB" id="A0A6J6E2Q6"/>
<feature type="region of interest" description="Disordered" evidence="1">
    <location>
        <begin position="72"/>
        <end position="94"/>
    </location>
</feature>
<protein>
    <submittedName>
        <fullName evidence="2">Unannotated protein</fullName>
    </submittedName>
</protein>
<feature type="region of interest" description="Disordered" evidence="1">
    <location>
        <begin position="1"/>
        <end position="59"/>
    </location>
</feature>
<reference evidence="2" key="1">
    <citation type="submission" date="2020-05" db="EMBL/GenBank/DDBJ databases">
        <authorList>
            <person name="Chiriac C."/>
            <person name="Salcher M."/>
            <person name="Ghai R."/>
            <person name="Kavagutti S V."/>
        </authorList>
    </citation>
    <scope>NUCLEOTIDE SEQUENCE</scope>
</reference>
<gene>
    <name evidence="2" type="ORF">UFOPK1493_02331</name>
</gene>
<evidence type="ECO:0000313" key="2">
    <source>
        <dbReference type="EMBL" id="CAB4570076.1"/>
    </source>
</evidence>
<sequence>MGPAPWTPSPRSTCGRGRRGTPAQQPGKRKTPRRAQHTRRCARPTGRLGRDDPPLSDRPALAFVPFSFTARQSRSSGGRFPFVGHPPRLPGAAEPTWLARPRTVTRPTPPQPADVVAPVAWCSVADRRCVPPPGRPSRRSAATAAVSSPVARFGPVDWRIFPVRRRRSRLVNPVGPFHSQWRLRRLPIVAVPTGSRPFLGLRLACARRCDAHSAPCVFPGQEAFFKSQGYPPHFLVIPRNSSAVHRSSTWLCTCESTDPAARRGQRGAVVQMIR</sequence>
<name>A0A6J6E2Q6_9ZZZZ</name>
<proteinExistence type="predicted"/>